<reference evidence="2" key="1">
    <citation type="submission" date="2025-08" db="UniProtKB">
        <authorList>
            <consortium name="RefSeq"/>
        </authorList>
    </citation>
    <scope>IDENTIFICATION</scope>
</reference>
<sequence>MIMKYIVLTIEGSVNLTLSSKTVGVFEALYNSAKPIQLLSIELELAAAGKMPSGTTQIPFEAMKKMSSYCRSKELSS</sequence>
<dbReference type="STRING" id="121845.A0A3Q0J0R9"/>
<proteinExistence type="predicted"/>
<keyword evidence="1" id="KW-1185">Reference proteome</keyword>
<dbReference type="Gene3D" id="2.60.40.640">
    <property type="match status" value="1"/>
</dbReference>
<dbReference type="Proteomes" id="UP000079169">
    <property type="component" value="Unplaced"/>
</dbReference>
<name>A0A3Q0J0R9_DIACI</name>
<dbReference type="PaxDb" id="121845-A0A3Q0J0R9"/>
<dbReference type="GeneID" id="113468925"/>
<organism evidence="1 2">
    <name type="scientific">Diaphorina citri</name>
    <name type="common">Asian citrus psyllid</name>
    <dbReference type="NCBI Taxonomy" id="121845"/>
    <lineage>
        <taxon>Eukaryota</taxon>
        <taxon>Metazoa</taxon>
        <taxon>Ecdysozoa</taxon>
        <taxon>Arthropoda</taxon>
        <taxon>Hexapoda</taxon>
        <taxon>Insecta</taxon>
        <taxon>Pterygota</taxon>
        <taxon>Neoptera</taxon>
        <taxon>Paraneoptera</taxon>
        <taxon>Hemiptera</taxon>
        <taxon>Sternorrhyncha</taxon>
        <taxon>Psylloidea</taxon>
        <taxon>Psyllidae</taxon>
        <taxon>Diaphorininae</taxon>
        <taxon>Diaphorina</taxon>
    </lineage>
</organism>
<accession>A0A3Q0J0R9</accession>
<evidence type="ECO:0000313" key="1">
    <source>
        <dbReference type="Proteomes" id="UP000079169"/>
    </source>
</evidence>
<dbReference type="AlphaFoldDB" id="A0A3Q0J0R9"/>
<dbReference type="RefSeq" id="XP_026682036.1">
    <property type="nucleotide sequence ID" value="XM_026826235.1"/>
</dbReference>
<protein>
    <submittedName>
        <fullName evidence="2">Down syndrome critical region protein 3 homolog</fullName>
    </submittedName>
</protein>
<dbReference type="KEGG" id="dci:113468925"/>
<dbReference type="InterPro" id="IPR014752">
    <property type="entry name" value="Arrestin-like_C"/>
</dbReference>
<evidence type="ECO:0000313" key="2">
    <source>
        <dbReference type="RefSeq" id="XP_026682036.1"/>
    </source>
</evidence>
<gene>
    <name evidence="2" type="primary">LOC113468925</name>
</gene>